<reference evidence="1 2" key="1">
    <citation type="submission" date="2023-05" db="EMBL/GenBank/DDBJ databases">
        <title>B98-5 Cell Line De Novo Hybrid Assembly: An Optical Mapping Approach.</title>
        <authorList>
            <person name="Kananen K."/>
            <person name="Auerbach J.A."/>
            <person name="Kautto E."/>
            <person name="Blachly J.S."/>
        </authorList>
    </citation>
    <scope>NUCLEOTIDE SEQUENCE [LARGE SCALE GENOMIC DNA]</scope>
    <source>
        <strain evidence="1">B95-8</strain>
        <tissue evidence="1">Cell line</tissue>
    </source>
</reference>
<dbReference type="EMBL" id="JASSZA010000020">
    <property type="protein sequence ID" value="KAK2086133.1"/>
    <property type="molecule type" value="Genomic_DNA"/>
</dbReference>
<evidence type="ECO:0000313" key="1">
    <source>
        <dbReference type="EMBL" id="KAK2086133.1"/>
    </source>
</evidence>
<accession>A0ABQ9TMZ6</accession>
<proteinExistence type="predicted"/>
<organism evidence="1 2">
    <name type="scientific">Saguinus oedipus</name>
    <name type="common">Cotton-top tamarin</name>
    <name type="synonym">Oedipomidas oedipus</name>
    <dbReference type="NCBI Taxonomy" id="9490"/>
    <lineage>
        <taxon>Eukaryota</taxon>
        <taxon>Metazoa</taxon>
        <taxon>Chordata</taxon>
        <taxon>Craniata</taxon>
        <taxon>Vertebrata</taxon>
        <taxon>Euteleostomi</taxon>
        <taxon>Mammalia</taxon>
        <taxon>Eutheria</taxon>
        <taxon>Euarchontoglires</taxon>
        <taxon>Primates</taxon>
        <taxon>Haplorrhini</taxon>
        <taxon>Platyrrhini</taxon>
        <taxon>Cebidae</taxon>
        <taxon>Callitrichinae</taxon>
        <taxon>Saguinus</taxon>
    </lineage>
</organism>
<gene>
    <name evidence="1" type="ORF">P7K49_035558</name>
</gene>
<protein>
    <submittedName>
        <fullName evidence="1">Uncharacterized protein</fullName>
    </submittedName>
</protein>
<name>A0ABQ9TMZ6_SAGOE</name>
<keyword evidence="2" id="KW-1185">Reference proteome</keyword>
<dbReference type="Proteomes" id="UP001266305">
    <property type="component" value="Unassembled WGS sequence"/>
</dbReference>
<comment type="caution">
    <text evidence="1">The sequence shown here is derived from an EMBL/GenBank/DDBJ whole genome shotgun (WGS) entry which is preliminary data.</text>
</comment>
<evidence type="ECO:0000313" key="2">
    <source>
        <dbReference type="Proteomes" id="UP001266305"/>
    </source>
</evidence>
<sequence length="61" mass="6806">MVVGKRQHLAFADDPVIGSVFPESSVEDEICYTSFFVLDIDSPIPPRGTLPKEVTKGRRKE</sequence>
<feature type="non-terminal residue" evidence="1">
    <location>
        <position position="61"/>
    </location>
</feature>